<reference evidence="4 5" key="1">
    <citation type="submission" date="2014-03" db="EMBL/GenBank/DDBJ databases">
        <title>Draft genome sequence of Deinococcus phoenicis 1P10ME.</title>
        <authorList>
            <person name="Stepanov V.G."/>
            <person name="Vaishampayan P."/>
            <person name="Venkateswaran K."/>
            <person name="Fox G.E."/>
        </authorList>
    </citation>
    <scope>NUCLEOTIDE SEQUENCE [LARGE SCALE GENOMIC DNA]</scope>
    <source>
        <strain evidence="4 5">1P10ME</strain>
    </source>
</reference>
<dbReference type="InterPro" id="IPR002123">
    <property type="entry name" value="Plipid/glycerol_acylTrfase"/>
</dbReference>
<dbReference type="AlphaFoldDB" id="A0A016QNM2"/>
<keyword evidence="5" id="KW-1185">Reference proteome</keyword>
<dbReference type="STRING" id="1476583.DEIPH_ctg043orf0008"/>
<dbReference type="eggNOG" id="COG0204">
    <property type="taxonomic scope" value="Bacteria"/>
</dbReference>
<name>A0A016QNM2_9DEIO</name>
<dbReference type="CDD" id="cd07989">
    <property type="entry name" value="LPLAT_AGPAT-like"/>
    <property type="match status" value="1"/>
</dbReference>
<dbReference type="SMART" id="SM00563">
    <property type="entry name" value="PlsC"/>
    <property type="match status" value="1"/>
</dbReference>
<dbReference type="Pfam" id="PF01553">
    <property type="entry name" value="Acyltransferase"/>
    <property type="match status" value="1"/>
</dbReference>
<gene>
    <name evidence="4" type="ORF">DEIPH_ctg043orf0008</name>
</gene>
<dbReference type="GO" id="GO:0003841">
    <property type="term" value="F:1-acylglycerol-3-phosphate O-acyltransferase activity"/>
    <property type="evidence" value="ECO:0007669"/>
    <property type="project" value="TreeGrafter"/>
</dbReference>
<proteinExistence type="predicted"/>
<protein>
    <submittedName>
        <fullName evidence="4">Phospholipid/glycerol acyltransferase</fullName>
    </submittedName>
</protein>
<dbReference type="OrthoDB" id="9803035at2"/>
<keyword evidence="1 4" id="KW-0808">Transferase</keyword>
<evidence type="ECO:0000256" key="1">
    <source>
        <dbReference type="ARBA" id="ARBA00022679"/>
    </source>
</evidence>
<feature type="domain" description="Phospholipid/glycerol acyltransferase" evidence="3">
    <location>
        <begin position="48"/>
        <end position="159"/>
    </location>
</feature>
<dbReference type="SUPFAM" id="SSF69593">
    <property type="entry name" value="Glycerol-3-phosphate (1)-acyltransferase"/>
    <property type="match status" value="1"/>
</dbReference>
<dbReference type="EMBL" id="JHAC01000041">
    <property type="protein sequence ID" value="EYB67379.1"/>
    <property type="molecule type" value="Genomic_DNA"/>
</dbReference>
<keyword evidence="2 4" id="KW-0012">Acyltransferase</keyword>
<dbReference type="PATRIC" id="fig|1476583.3.peg.2555"/>
<sequence>MPSSPADNTPQPHPLAYALVHALVALPVAYGGGLSVEGLEHVPSGTPAVIAGNHGLALDPFVIGYAVPPQVARVQFMTKQEAFGWPLVGPVLRSVGAFPVDRAAHDARAVRRAIRVLRAGGCVGIFPQGTRGGHELHGGVALIALRARVPTVPVRVWHERPPGLRRGLPGGRWFVRFGPPLAPEGSIHSLTRRWENAVAVLG</sequence>
<comment type="caution">
    <text evidence="4">The sequence shown here is derived from an EMBL/GenBank/DDBJ whole genome shotgun (WGS) entry which is preliminary data.</text>
</comment>
<dbReference type="GO" id="GO:0006654">
    <property type="term" value="P:phosphatidic acid biosynthetic process"/>
    <property type="evidence" value="ECO:0007669"/>
    <property type="project" value="TreeGrafter"/>
</dbReference>
<evidence type="ECO:0000256" key="2">
    <source>
        <dbReference type="ARBA" id="ARBA00023315"/>
    </source>
</evidence>
<organism evidence="4 5">
    <name type="scientific">Deinococcus phoenicis</name>
    <dbReference type="NCBI Taxonomy" id="1476583"/>
    <lineage>
        <taxon>Bacteria</taxon>
        <taxon>Thermotogati</taxon>
        <taxon>Deinococcota</taxon>
        <taxon>Deinococci</taxon>
        <taxon>Deinococcales</taxon>
        <taxon>Deinococcaceae</taxon>
        <taxon>Deinococcus</taxon>
    </lineage>
</organism>
<dbReference type="Proteomes" id="UP000020492">
    <property type="component" value="Unassembled WGS sequence"/>
</dbReference>
<evidence type="ECO:0000313" key="4">
    <source>
        <dbReference type="EMBL" id="EYB67379.1"/>
    </source>
</evidence>
<evidence type="ECO:0000259" key="3">
    <source>
        <dbReference type="SMART" id="SM00563"/>
    </source>
</evidence>
<dbReference type="PANTHER" id="PTHR10434:SF11">
    <property type="entry name" value="1-ACYL-SN-GLYCEROL-3-PHOSPHATE ACYLTRANSFERASE"/>
    <property type="match status" value="1"/>
</dbReference>
<accession>A0A016QNM2</accession>
<evidence type="ECO:0000313" key="5">
    <source>
        <dbReference type="Proteomes" id="UP000020492"/>
    </source>
</evidence>
<dbReference type="RefSeq" id="WP_034358662.1">
    <property type="nucleotide sequence ID" value="NZ_JHAC01000041.1"/>
</dbReference>
<dbReference type="PANTHER" id="PTHR10434">
    <property type="entry name" value="1-ACYL-SN-GLYCEROL-3-PHOSPHATE ACYLTRANSFERASE"/>
    <property type="match status" value="1"/>
</dbReference>